<feature type="compositionally biased region" description="Basic and acidic residues" evidence="1">
    <location>
        <begin position="156"/>
        <end position="175"/>
    </location>
</feature>
<feature type="non-terminal residue" evidence="2">
    <location>
        <position position="1"/>
    </location>
</feature>
<feature type="compositionally biased region" description="Polar residues" evidence="1">
    <location>
        <begin position="270"/>
        <end position="282"/>
    </location>
</feature>
<dbReference type="GO" id="GO:0017166">
    <property type="term" value="F:vinculin binding"/>
    <property type="evidence" value="ECO:0007669"/>
    <property type="project" value="TreeGrafter"/>
</dbReference>
<feature type="compositionally biased region" description="Basic and acidic residues" evidence="1">
    <location>
        <begin position="404"/>
        <end position="416"/>
    </location>
</feature>
<dbReference type="PANTHER" id="PTHR47136">
    <property type="entry name" value="SYNEMIN"/>
    <property type="match status" value="1"/>
</dbReference>
<dbReference type="EMBL" id="VXBQ01010726">
    <property type="protein sequence ID" value="NXO69355.1"/>
    <property type="molecule type" value="Genomic_DNA"/>
</dbReference>
<feature type="compositionally biased region" description="Polar residues" evidence="1">
    <location>
        <begin position="70"/>
        <end position="86"/>
    </location>
</feature>
<dbReference type="AlphaFoldDB" id="A0A7L1U6S5"/>
<dbReference type="InterPro" id="IPR030634">
    <property type="entry name" value="SYNM"/>
</dbReference>
<reference evidence="2 3" key="1">
    <citation type="submission" date="2019-09" db="EMBL/GenBank/DDBJ databases">
        <title>Bird 10,000 Genomes (B10K) Project - Family phase.</title>
        <authorList>
            <person name="Zhang G."/>
        </authorList>
    </citation>
    <scope>NUCLEOTIDE SEQUENCE [LARGE SCALE GENOMIC DNA]</scope>
    <source>
        <strain evidence="2">B10K-DU-002-32</strain>
        <tissue evidence="2">Muscle</tissue>
    </source>
</reference>
<feature type="compositionally biased region" description="Basic and acidic residues" evidence="1">
    <location>
        <begin position="283"/>
        <end position="304"/>
    </location>
</feature>
<evidence type="ECO:0000313" key="2">
    <source>
        <dbReference type="EMBL" id="NXO69355.1"/>
    </source>
</evidence>
<dbReference type="GO" id="GO:0043034">
    <property type="term" value="C:costamere"/>
    <property type="evidence" value="ECO:0007669"/>
    <property type="project" value="TreeGrafter"/>
</dbReference>
<dbReference type="GO" id="GO:0008307">
    <property type="term" value="F:structural constituent of muscle"/>
    <property type="evidence" value="ECO:0007669"/>
    <property type="project" value="InterPro"/>
</dbReference>
<feature type="compositionally biased region" description="Basic and acidic residues" evidence="1">
    <location>
        <begin position="334"/>
        <end position="350"/>
    </location>
</feature>
<feature type="region of interest" description="Disordered" evidence="1">
    <location>
        <begin position="70"/>
        <end position="110"/>
    </location>
</feature>
<feature type="region of interest" description="Disordered" evidence="1">
    <location>
        <begin position="390"/>
        <end position="416"/>
    </location>
</feature>
<dbReference type="Proteomes" id="UP000579685">
    <property type="component" value="Unassembled WGS sequence"/>
</dbReference>
<dbReference type="GO" id="GO:0060053">
    <property type="term" value="C:neurofilament cytoskeleton"/>
    <property type="evidence" value="ECO:0007669"/>
    <property type="project" value="TreeGrafter"/>
</dbReference>
<name>A0A7L1U6S5_PHANI</name>
<dbReference type="GO" id="GO:0031443">
    <property type="term" value="P:fast-twitch skeletal muscle fiber contraction"/>
    <property type="evidence" value="ECO:0007669"/>
    <property type="project" value="TreeGrafter"/>
</dbReference>
<keyword evidence="3" id="KW-1185">Reference proteome</keyword>
<dbReference type="GO" id="GO:0019215">
    <property type="term" value="F:intermediate filament binding"/>
    <property type="evidence" value="ECO:0007669"/>
    <property type="project" value="TreeGrafter"/>
</dbReference>
<proteinExistence type="predicted"/>
<evidence type="ECO:0000313" key="3">
    <source>
        <dbReference type="Proteomes" id="UP000579685"/>
    </source>
</evidence>
<dbReference type="PANTHER" id="PTHR47136:SF1">
    <property type="entry name" value="SYNEMIN"/>
    <property type="match status" value="1"/>
</dbReference>
<dbReference type="GO" id="GO:0005200">
    <property type="term" value="F:structural constituent of cytoskeleton"/>
    <property type="evidence" value="ECO:0007669"/>
    <property type="project" value="InterPro"/>
</dbReference>
<feature type="compositionally biased region" description="Low complexity" evidence="1">
    <location>
        <begin position="145"/>
        <end position="155"/>
    </location>
</feature>
<sequence>RALLEGESKQWIIWREEHAGKLPQDIINTSYNYSDIYSTYQERNRNKASPASRITDTRHRMPVTNMSSSAHYSAHSTQAGSHTTGGRTFGRDLLGSTYRPSTTVTKDERIVTDHKELRTFTPDYSSWRSTEMQQKRIPERKKTEVTTSSTVSFSKESAHAERSDKDHKPDAENTRTKPGFTRFPAYELVTNAKPSRYEETIIETRTTLKDKRGGSKPADEKTSLLEEKDKLEKQTKDEKRKTDDKSFIEENVDFERKTEQKKYIREKVSQRVTGSDISTARTLKSESTKKDATVTSESRSKDVIEVPISIERPVPDKEPQRNKEIRVQSVKTSIGRETDDHASHHVRISEAESSLEGEEQIRDGSHKTGTLPTENIAENIVADILKSFTQSSSSQMSTDTKVTYFDKKEQEDEGKIKTEFTVQSHLQEDIDISGEGD</sequence>
<dbReference type="GO" id="GO:0045104">
    <property type="term" value="P:intermediate filament cytoskeleton organization"/>
    <property type="evidence" value="ECO:0007669"/>
    <property type="project" value="InterPro"/>
</dbReference>
<comment type="caution">
    <text evidence="2">The sequence shown here is derived from an EMBL/GenBank/DDBJ whole genome shotgun (WGS) entry which is preliminary data.</text>
</comment>
<accession>A0A7L1U6S5</accession>
<feature type="region of interest" description="Disordered" evidence="1">
    <location>
        <begin position="208"/>
        <end position="250"/>
    </location>
</feature>
<dbReference type="GO" id="GO:0005882">
    <property type="term" value="C:intermediate filament"/>
    <property type="evidence" value="ECO:0007669"/>
    <property type="project" value="InterPro"/>
</dbReference>
<dbReference type="GO" id="GO:0042383">
    <property type="term" value="C:sarcolemma"/>
    <property type="evidence" value="ECO:0007669"/>
    <property type="project" value="TreeGrafter"/>
</dbReference>
<feature type="compositionally biased region" description="Basic and acidic residues" evidence="1">
    <location>
        <begin position="133"/>
        <end position="144"/>
    </location>
</feature>
<gene>
    <name evidence="2" type="primary">Synm</name>
    <name evidence="2" type="ORF">PHANIT_R03930</name>
</gene>
<feature type="region of interest" description="Disordered" evidence="1">
    <location>
        <begin position="268"/>
        <end position="374"/>
    </location>
</feature>
<evidence type="ECO:0000256" key="1">
    <source>
        <dbReference type="SAM" id="MobiDB-lite"/>
    </source>
</evidence>
<feature type="compositionally biased region" description="Basic and acidic residues" evidence="1">
    <location>
        <begin position="313"/>
        <end position="326"/>
    </location>
</feature>
<feature type="non-terminal residue" evidence="2">
    <location>
        <position position="437"/>
    </location>
</feature>
<organism evidence="2 3">
    <name type="scientific">Phainopepla nitens</name>
    <name type="common">Phainopepla</name>
    <dbReference type="NCBI Taxonomy" id="161653"/>
    <lineage>
        <taxon>Eukaryota</taxon>
        <taxon>Metazoa</taxon>
        <taxon>Chordata</taxon>
        <taxon>Craniata</taxon>
        <taxon>Vertebrata</taxon>
        <taxon>Euteleostomi</taxon>
        <taxon>Archelosauria</taxon>
        <taxon>Archosauria</taxon>
        <taxon>Dinosauria</taxon>
        <taxon>Saurischia</taxon>
        <taxon>Theropoda</taxon>
        <taxon>Coelurosauria</taxon>
        <taxon>Aves</taxon>
        <taxon>Neognathae</taxon>
        <taxon>Neoaves</taxon>
        <taxon>Telluraves</taxon>
        <taxon>Australaves</taxon>
        <taxon>Passeriformes</taxon>
        <taxon>Bombycillidae</taxon>
        <taxon>Phainopepla</taxon>
    </lineage>
</organism>
<feature type="region of interest" description="Disordered" evidence="1">
    <location>
        <begin position="127"/>
        <end position="183"/>
    </location>
</feature>
<protein>
    <submittedName>
        <fullName evidence="2">SYNEM protein</fullName>
    </submittedName>
</protein>